<proteinExistence type="predicted"/>
<name>A0A835ZZ48_SHEEP</name>
<dbReference type="Proteomes" id="UP000664991">
    <property type="component" value="Chromosome 15"/>
</dbReference>
<feature type="compositionally biased region" description="Basic residues" evidence="1">
    <location>
        <begin position="12"/>
        <end position="21"/>
    </location>
</feature>
<feature type="compositionally biased region" description="Low complexity" evidence="1">
    <location>
        <begin position="22"/>
        <end position="31"/>
    </location>
</feature>
<accession>A0A835ZZ48</accession>
<gene>
    <name evidence="2" type="ORF">JEQ12_006027</name>
</gene>
<protein>
    <submittedName>
        <fullName evidence="2">Uncharacterized protein</fullName>
    </submittedName>
</protein>
<comment type="caution">
    <text evidence="2">The sequence shown here is derived from an EMBL/GenBank/DDBJ whole genome shotgun (WGS) entry which is preliminary data.</text>
</comment>
<dbReference type="EMBL" id="JAEMGP010000015">
    <property type="protein sequence ID" value="KAG5199548.1"/>
    <property type="molecule type" value="Genomic_DNA"/>
</dbReference>
<sequence length="66" mass="7445">MCRRGNGPTPRARLRGPRAPRRGAPSARPTSLHPDGSGDPGQRGKDEMEKRYRFVEHFSLFGKKKE</sequence>
<organism evidence="2 3">
    <name type="scientific">Ovis aries</name>
    <name type="common">Sheep</name>
    <dbReference type="NCBI Taxonomy" id="9940"/>
    <lineage>
        <taxon>Eukaryota</taxon>
        <taxon>Metazoa</taxon>
        <taxon>Chordata</taxon>
        <taxon>Craniata</taxon>
        <taxon>Vertebrata</taxon>
        <taxon>Euteleostomi</taxon>
        <taxon>Mammalia</taxon>
        <taxon>Eutheria</taxon>
        <taxon>Laurasiatheria</taxon>
        <taxon>Artiodactyla</taxon>
        <taxon>Ruminantia</taxon>
        <taxon>Pecora</taxon>
        <taxon>Bovidae</taxon>
        <taxon>Caprinae</taxon>
        <taxon>Ovis</taxon>
    </lineage>
</organism>
<feature type="region of interest" description="Disordered" evidence="1">
    <location>
        <begin position="1"/>
        <end position="50"/>
    </location>
</feature>
<evidence type="ECO:0000256" key="1">
    <source>
        <dbReference type="SAM" id="MobiDB-lite"/>
    </source>
</evidence>
<reference evidence="2 3" key="1">
    <citation type="submission" date="2020-12" db="EMBL/GenBank/DDBJ databases">
        <title>De novo assembly of Tibetan sheep genome.</title>
        <authorList>
            <person name="Li X."/>
        </authorList>
    </citation>
    <scope>NUCLEOTIDE SEQUENCE [LARGE SCALE GENOMIC DNA]</scope>
    <source>
        <tissue evidence="2">Heart</tissue>
    </source>
</reference>
<evidence type="ECO:0000313" key="3">
    <source>
        <dbReference type="Proteomes" id="UP000664991"/>
    </source>
</evidence>
<evidence type="ECO:0000313" key="2">
    <source>
        <dbReference type="EMBL" id="KAG5199548.1"/>
    </source>
</evidence>
<dbReference type="AlphaFoldDB" id="A0A835ZZ48"/>